<dbReference type="PROSITE" id="PS50297">
    <property type="entry name" value="ANK_REP_REGION"/>
    <property type="match status" value="1"/>
</dbReference>
<dbReference type="PANTHER" id="PTHR24198">
    <property type="entry name" value="ANKYRIN REPEAT AND PROTEIN KINASE DOMAIN-CONTAINING PROTEIN"/>
    <property type="match status" value="1"/>
</dbReference>
<organism evidence="4 5">
    <name type="scientific">Elysia marginata</name>
    <dbReference type="NCBI Taxonomy" id="1093978"/>
    <lineage>
        <taxon>Eukaryota</taxon>
        <taxon>Metazoa</taxon>
        <taxon>Spiralia</taxon>
        <taxon>Lophotrochozoa</taxon>
        <taxon>Mollusca</taxon>
        <taxon>Gastropoda</taxon>
        <taxon>Heterobranchia</taxon>
        <taxon>Euthyneura</taxon>
        <taxon>Panpulmonata</taxon>
        <taxon>Sacoglossa</taxon>
        <taxon>Placobranchoidea</taxon>
        <taxon>Plakobranchidae</taxon>
        <taxon>Elysia</taxon>
    </lineage>
</organism>
<protein>
    <submittedName>
        <fullName evidence="4">Ankyrin repeat protein</fullName>
    </submittedName>
</protein>
<evidence type="ECO:0000256" key="3">
    <source>
        <dbReference type="PROSITE-ProRule" id="PRU00023"/>
    </source>
</evidence>
<proteinExistence type="predicted"/>
<accession>A0AAV4ISY7</accession>
<dbReference type="Pfam" id="PF12796">
    <property type="entry name" value="Ank_2"/>
    <property type="match status" value="1"/>
</dbReference>
<gene>
    <name evidence="4" type="ORF">ElyMa_006689600</name>
</gene>
<sequence length="371" mass="40946">MARHPCDSSKLRVHVENHNVEGLLREIEGMNLNAAVDTCHVKPGWRKNMRVFLKENESVVERACLLGHLDMLKIFLLHGCSSNLPTSHGRLVHTVLTAVKAHRWLVDSGSALATLHLLLAMDCDVNVKNYQGKSPLLLAAELADGAIMAALLPHCLPWQLTCSDRDNGHTPLHMACMNGSAVCVRLLLDRLPQTEDVDIGDCLNLSPLLCSMMVLKHNVSFHRRGKDGDDALLNVQYSHMAIVEMLLDRGALPTKPVAPLGLPTSQLTGTNSLSSPPTSRSALQTALEVAHQYEVHGVIVSANLEEPLPEKKLTTLYAELVRLIIHKCHFSPFTSNELEVWANAHPYIKGLLTEINCYLATKESSEKLQDF</sequence>
<dbReference type="InterPro" id="IPR002110">
    <property type="entry name" value="Ankyrin_rpt"/>
</dbReference>
<dbReference type="SUPFAM" id="SSF48403">
    <property type="entry name" value="Ankyrin repeat"/>
    <property type="match status" value="1"/>
</dbReference>
<feature type="repeat" description="ANK" evidence="3">
    <location>
        <begin position="167"/>
        <end position="199"/>
    </location>
</feature>
<keyword evidence="5" id="KW-1185">Reference proteome</keyword>
<keyword evidence="2 3" id="KW-0040">ANK repeat</keyword>
<dbReference type="SMART" id="SM00248">
    <property type="entry name" value="ANK"/>
    <property type="match status" value="4"/>
</dbReference>
<keyword evidence="1" id="KW-0677">Repeat</keyword>
<evidence type="ECO:0000313" key="4">
    <source>
        <dbReference type="EMBL" id="GFS12131.1"/>
    </source>
</evidence>
<comment type="caution">
    <text evidence="4">The sequence shown here is derived from an EMBL/GenBank/DDBJ whole genome shotgun (WGS) entry which is preliminary data.</text>
</comment>
<dbReference type="PANTHER" id="PTHR24198:SF165">
    <property type="entry name" value="ANKYRIN REPEAT-CONTAINING PROTEIN-RELATED"/>
    <property type="match status" value="1"/>
</dbReference>
<reference evidence="4 5" key="1">
    <citation type="journal article" date="2021" name="Elife">
        <title>Chloroplast acquisition without the gene transfer in kleptoplastic sea slugs, Plakobranchus ocellatus.</title>
        <authorList>
            <person name="Maeda T."/>
            <person name="Takahashi S."/>
            <person name="Yoshida T."/>
            <person name="Shimamura S."/>
            <person name="Takaki Y."/>
            <person name="Nagai Y."/>
            <person name="Toyoda A."/>
            <person name="Suzuki Y."/>
            <person name="Arimoto A."/>
            <person name="Ishii H."/>
            <person name="Satoh N."/>
            <person name="Nishiyama T."/>
            <person name="Hasebe M."/>
            <person name="Maruyama T."/>
            <person name="Minagawa J."/>
            <person name="Obokata J."/>
            <person name="Shigenobu S."/>
        </authorList>
    </citation>
    <scope>NUCLEOTIDE SEQUENCE [LARGE SCALE GENOMIC DNA]</scope>
</reference>
<dbReference type="InterPro" id="IPR036770">
    <property type="entry name" value="Ankyrin_rpt-contain_sf"/>
</dbReference>
<evidence type="ECO:0000256" key="2">
    <source>
        <dbReference type="ARBA" id="ARBA00023043"/>
    </source>
</evidence>
<evidence type="ECO:0000256" key="1">
    <source>
        <dbReference type="ARBA" id="ARBA00022737"/>
    </source>
</evidence>
<dbReference type="EMBL" id="BMAT01013394">
    <property type="protein sequence ID" value="GFS12131.1"/>
    <property type="molecule type" value="Genomic_DNA"/>
</dbReference>
<dbReference type="PROSITE" id="PS50088">
    <property type="entry name" value="ANK_REPEAT"/>
    <property type="match status" value="1"/>
</dbReference>
<name>A0AAV4ISY7_9GAST</name>
<dbReference type="Proteomes" id="UP000762676">
    <property type="component" value="Unassembled WGS sequence"/>
</dbReference>
<dbReference type="Gene3D" id="1.25.40.20">
    <property type="entry name" value="Ankyrin repeat-containing domain"/>
    <property type="match status" value="2"/>
</dbReference>
<evidence type="ECO:0000313" key="5">
    <source>
        <dbReference type="Proteomes" id="UP000762676"/>
    </source>
</evidence>
<dbReference type="AlphaFoldDB" id="A0AAV4ISY7"/>